<feature type="domain" description="Myb-like" evidence="6">
    <location>
        <begin position="478"/>
        <end position="529"/>
    </location>
</feature>
<dbReference type="PROSITE" id="PS51294">
    <property type="entry name" value="HTH_MYB"/>
    <property type="match status" value="1"/>
</dbReference>
<feature type="compositionally biased region" description="Basic and acidic residues" evidence="5">
    <location>
        <begin position="343"/>
        <end position="354"/>
    </location>
</feature>
<feature type="compositionally biased region" description="Low complexity" evidence="5">
    <location>
        <begin position="544"/>
        <end position="557"/>
    </location>
</feature>
<sequence length="633" mass="72148">MQLNRLQDSTVKAPSPLGRRQSTTFTQSTDHLDHILHSVRQQIERWGSNAKWKIDLVLTEPSAETTTTDHTSSTNPPPPPPPQAMPTTTTTTKQPSSTLHALSVSASTQFPWDYVAPYHDSWNRDYNEDQEQQLREALERNQYLESIVRSQADQLGQSPALPPDVNNVVETMKQIYLMSENEQRLRYVTETRMLHKDIQTLTKRLQRMAHLLHTVENMELTDKEADLDKEQLLEDRKRLQKKLHLNQVRLQTRDLELEFLNMKRQKQQQQDEPSQPPSSPSTTASAQMNVSPRIQDRTLKNRPYLFQQQYSPKLRSDIRPNTISGLDSLGILADQMLSDPDFETQHVSDTERSRYATTTPPPPSSSSTRRSKLRKRPLNHFKEEEPDPTIYYYNRPAYSSSHAPTYYNEKRSKRSIDSANTLLSMFPSRSPPAVHHHHQHLSDQGNRSNRSVLTNHLLSNSTDMPRPPAGRPPQMKPKSKLAYVRWNPDEDQLLRNSVERNGTSNWDKVAQMVPDRSSQQCRQRWSKYLDQKHGNDKKPTLNKTASEPTASSSTSSNDARHSPSIASLLNSDGDSHKRPLTSSTSPPPPQPVPNTSTNAASSPPSTHPYTYHPPSPVSTPKNTSRFVDGFNRS</sequence>
<dbReference type="InterPro" id="IPR051575">
    <property type="entry name" value="Myb-like_DNA-bd"/>
</dbReference>
<dbReference type="InParanoid" id="A0A163MEF8"/>
<feature type="compositionally biased region" description="Low complexity" evidence="5">
    <location>
        <begin position="62"/>
        <end position="74"/>
    </location>
</feature>
<dbReference type="PANTHER" id="PTHR46621">
    <property type="entry name" value="SNRNA-ACTIVATING PROTEIN COMPLEX SUBUNIT 4"/>
    <property type="match status" value="1"/>
</dbReference>
<keyword evidence="1" id="KW-0805">Transcription regulation</keyword>
<evidence type="ECO:0000259" key="6">
    <source>
        <dbReference type="PROSITE" id="PS50090"/>
    </source>
</evidence>
<dbReference type="Pfam" id="PF00249">
    <property type="entry name" value="Myb_DNA-binding"/>
    <property type="match status" value="1"/>
</dbReference>
<feature type="region of interest" description="Disordered" evidence="5">
    <location>
        <begin position="263"/>
        <end position="302"/>
    </location>
</feature>
<evidence type="ECO:0000256" key="1">
    <source>
        <dbReference type="ARBA" id="ARBA00023015"/>
    </source>
</evidence>
<feature type="domain" description="HTH myb-type" evidence="7">
    <location>
        <begin position="478"/>
        <end position="533"/>
    </location>
</feature>
<protein>
    <submittedName>
        <fullName evidence="8">Uncharacterized protein</fullName>
    </submittedName>
</protein>
<dbReference type="Gene3D" id="1.10.10.60">
    <property type="entry name" value="Homeodomain-like"/>
    <property type="match status" value="1"/>
</dbReference>
<dbReference type="GO" id="GO:0000978">
    <property type="term" value="F:RNA polymerase II cis-regulatory region sequence-specific DNA binding"/>
    <property type="evidence" value="ECO:0007669"/>
    <property type="project" value="TreeGrafter"/>
</dbReference>
<dbReference type="PANTHER" id="PTHR46621:SF1">
    <property type="entry name" value="SNRNA-ACTIVATING PROTEIN COMPLEX SUBUNIT 4"/>
    <property type="match status" value="1"/>
</dbReference>
<feature type="compositionally biased region" description="Basic and acidic residues" evidence="5">
    <location>
        <begin position="527"/>
        <end position="539"/>
    </location>
</feature>
<feature type="compositionally biased region" description="Pro residues" evidence="5">
    <location>
        <begin position="465"/>
        <end position="475"/>
    </location>
</feature>
<feature type="compositionally biased region" description="Polar residues" evidence="5">
    <location>
        <begin position="442"/>
        <end position="463"/>
    </location>
</feature>
<dbReference type="OrthoDB" id="2143914at2759"/>
<feature type="compositionally biased region" description="Low complexity" evidence="5">
    <location>
        <begin position="85"/>
        <end position="94"/>
    </location>
</feature>
<dbReference type="GO" id="GO:0019185">
    <property type="term" value="C:snRNA-activating protein complex"/>
    <property type="evidence" value="ECO:0007669"/>
    <property type="project" value="TreeGrafter"/>
</dbReference>
<evidence type="ECO:0000256" key="2">
    <source>
        <dbReference type="ARBA" id="ARBA00023125"/>
    </source>
</evidence>
<evidence type="ECO:0000256" key="4">
    <source>
        <dbReference type="ARBA" id="ARBA00023242"/>
    </source>
</evidence>
<feature type="compositionally biased region" description="Pro residues" evidence="5">
    <location>
        <begin position="75"/>
        <end position="84"/>
    </location>
</feature>
<dbReference type="AlphaFoldDB" id="A0A163MEF8"/>
<gene>
    <name evidence="8" type="primary">ABSGL_09949.1 scaffold 11783</name>
</gene>
<dbReference type="EMBL" id="LT554349">
    <property type="protein sequence ID" value="SAM04089.1"/>
    <property type="molecule type" value="Genomic_DNA"/>
</dbReference>
<feature type="region of interest" description="Disordered" evidence="5">
    <location>
        <begin position="343"/>
        <end position="395"/>
    </location>
</feature>
<evidence type="ECO:0000259" key="7">
    <source>
        <dbReference type="PROSITE" id="PS51294"/>
    </source>
</evidence>
<dbReference type="InterPro" id="IPR017930">
    <property type="entry name" value="Myb_dom"/>
</dbReference>
<dbReference type="OMA" id="YLESIIW"/>
<dbReference type="STRING" id="4829.A0A163MEF8"/>
<dbReference type="Proteomes" id="UP000078561">
    <property type="component" value="Unassembled WGS sequence"/>
</dbReference>
<feature type="region of interest" description="Disordered" evidence="5">
    <location>
        <begin position="62"/>
        <end position="94"/>
    </location>
</feature>
<evidence type="ECO:0000256" key="3">
    <source>
        <dbReference type="ARBA" id="ARBA00023163"/>
    </source>
</evidence>
<dbReference type="InterPro" id="IPR001005">
    <property type="entry name" value="SANT/Myb"/>
</dbReference>
<keyword evidence="9" id="KW-1185">Reference proteome</keyword>
<evidence type="ECO:0000313" key="9">
    <source>
        <dbReference type="Proteomes" id="UP000078561"/>
    </source>
</evidence>
<dbReference type="GO" id="GO:0001006">
    <property type="term" value="F:RNA polymerase III type 3 promoter sequence-specific DNA binding"/>
    <property type="evidence" value="ECO:0007669"/>
    <property type="project" value="TreeGrafter"/>
</dbReference>
<dbReference type="CDD" id="cd00167">
    <property type="entry name" value="SANT"/>
    <property type="match status" value="1"/>
</dbReference>
<name>A0A163MEF8_ABSGL</name>
<dbReference type="InterPro" id="IPR009057">
    <property type="entry name" value="Homeodomain-like_sf"/>
</dbReference>
<feature type="region of interest" description="Disordered" evidence="5">
    <location>
        <begin position="423"/>
        <end position="479"/>
    </location>
</feature>
<dbReference type="PROSITE" id="PS50090">
    <property type="entry name" value="MYB_LIKE"/>
    <property type="match status" value="1"/>
</dbReference>
<dbReference type="SMART" id="SM00717">
    <property type="entry name" value="SANT"/>
    <property type="match status" value="1"/>
</dbReference>
<feature type="region of interest" description="Disordered" evidence="5">
    <location>
        <begin position="1"/>
        <end position="28"/>
    </location>
</feature>
<accession>A0A163MEF8</accession>
<evidence type="ECO:0000256" key="5">
    <source>
        <dbReference type="SAM" id="MobiDB-lite"/>
    </source>
</evidence>
<keyword evidence="4" id="KW-0539">Nucleus</keyword>
<feature type="region of interest" description="Disordered" evidence="5">
    <location>
        <begin position="512"/>
        <end position="633"/>
    </location>
</feature>
<feature type="compositionally biased region" description="Polar residues" evidence="5">
    <location>
        <begin position="1"/>
        <end position="12"/>
    </location>
</feature>
<keyword evidence="3" id="KW-0804">Transcription</keyword>
<keyword evidence="2" id="KW-0238">DNA-binding</keyword>
<feature type="compositionally biased region" description="Basic residues" evidence="5">
    <location>
        <begin position="369"/>
        <end position="379"/>
    </location>
</feature>
<proteinExistence type="predicted"/>
<feature type="compositionally biased region" description="Low complexity" evidence="5">
    <location>
        <begin position="593"/>
        <end position="610"/>
    </location>
</feature>
<dbReference type="GO" id="GO:0042796">
    <property type="term" value="P:snRNA transcription by RNA polymerase III"/>
    <property type="evidence" value="ECO:0007669"/>
    <property type="project" value="TreeGrafter"/>
</dbReference>
<evidence type="ECO:0000313" key="8">
    <source>
        <dbReference type="EMBL" id="SAM04089.1"/>
    </source>
</evidence>
<reference evidence="8" key="1">
    <citation type="submission" date="2016-04" db="EMBL/GenBank/DDBJ databases">
        <authorList>
            <person name="Evans L.H."/>
            <person name="Alamgir A."/>
            <person name="Owens N."/>
            <person name="Weber N.D."/>
            <person name="Virtaneva K."/>
            <person name="Barbian K."/>
            <person name="Babar A."/>
            <person name="Rosenke K."/>
        </authorList>
    </citation>
    <scope>NUCLEOTIDE SEQUENCE [LARGE SCALE GENOMIC DNA]</scope>
    <source>
        <strain evidence="8">CBS 101.48</strain>
    </source>
</reference>
<organism evidence="8">
    <name type="scientific">Absidia glauca</name>
    <name type="common">Pin mould</name>
    <dbReference type="NCBI Taxonomy" id="4829"/>
    <lineage>
        <taxon>Eukaryota</taxon>
        <taxon>Fungi</taxon>
        <taxon>Fungi incertae sedis</taxon>
        <taxon>Mucoromycota</taxon>
        <taxon>Mucoromycotina</taxon>
        <taxon>Mucoromycetes</taxon>
        <taxon>Mucorales</taxon>
        <taxon>Cunninghamellaceae</taxon>
        <taxon>Absidia</taxon>
    </lineage>
</organism>
<feature type="compositionally biased region" description="Polar residues" evidence="5">
    <location>
        <begin position="282"/>
        <end position="292"/>
    </location>
</feature>
<dbReference type="GO" id="GO:0042795">
    <property type="term" value="P:snRNA transcription by RNA polymerase II"/>
    <property type="evidence" value="ECO:0007669"/>
    <property type="project" value="TreeGrafter"/>
</dbReference>
<dbReference type="SUPFAM" id="SSF46689">
    <property type="entry name" value="Homeodomain-like"/>
    <property type="match status" value="1"/>
</dbReference>